<proteinExistence type="predicted"/>
<sequence>MTQEQLIHNFNQFNHLSEYSSHRELVSGHINDTFLVKTNEEPFYILQRINHFVFKDVPGLISNKVSVSKHIQKKLAHLSETQLNRFVLTFVQAKNGNYYYKDENGNYWNVMIYIKDSVTHDIVTDKEVAYEGGKLFGDFLNLTNDFDASVLSEVIPKFHDMSFRYSQFQSALQSVSKARLFKAKSLIDRVVESKEEMHILQNLKETGAIKLRVTHNDTKISNALFTKDNKGLCVIDTDTIMPGIVHYDFGDAIRTICNSTAEDESNLDLVEFNVEYYNAYKKGFLEKIEASLTPLELKYLPLGAKTMIFIMGIRFLNDYMNNDIYYKTKYPDHNLDRAKNQFKLIDSMMAQMAV</sequence>
<accession>A0ACC5U4T2</accession>
<dbReference type="Proteomes" id="UP001647509">
    <property type="component" value="Unassembled WGS sequence"/>
</dbReference>
<comment type="caution">
    <text evidence="1">The sequence shown here is derived from an EMBL/GenBank/DDBJ whole genome shotgun (WGS) entry which is preliminary data.</text>
</comment>
<reference evidence="1" key="1">
    <citation type="submission" date="2021-05" db="EMBL/GenBank/DDBJ databases">
        <title>Draft genomes of bacteria isolated from model marine particles.</title>
        <authorList>
            <person name="Datta M.S."/>
            <person name="Schwartzman J.A."/>
            <person name="Enke T.N."/>
            <person name="Saavedra J."/>
            <person name="Cermak N."/>
            <person name="Cordero O.X."/>
        </authorList>
    </citation>
    <scope>NUCLEOTIDE SEQUENCE</scope>
    <source>
        <strain evidence="1">I2M19</strain>
    </source>
</reference>
<evidence type="ECO:0000313" key="2">
    <source>
        <dbReference type="Proteomes" id="UP001647509"/>
    </source>
</evidence>
<name>A0ACC5U4T2_9FLAO</name>
<dbReference type="EMBL" id="JAHKPD010000005">
    <property type="protein sequence ID" value="MBU2949302.1"/>
    <property type="molecule type" value="Genomic_DNA"/>
</dbReference>
<evidence type="ECO:0000313" key="1">
    <source>
        <dbReference type="EMBL" id="MBU2949302.1"/>
    </source>
</evidence>
<protein>
    <submittedName>
        <fullName evidence="1">Aminoglycoside phosphotransferase family protein</fullName>
    </submittedName>
</protein>
<keyword evidence="2" id="KW-1185">Reference proteome</keyword>
<organism evidence="1 2">
    <name type="scientific">Pseudotamlana agarivorans</name>
    <dbReference type="NCBI Taxonomy" id="481183"/>
    <lineage>
        <taxon>Bacteria</taxon>
        <taxon>Pseudomonadati</taxon>
        <taxon>Bacteroidota</taxon>
        <taxon>Flavobacteriia</taxon>
        <taxon>Flavobacteriales</taxon>
        <taxon>Flavobacteriaceae</taxon>
        <taxon>Pseudotamlana</taxon>
    </lineage>
</organism>
<gene>
    <name evidence="1" type="ORF">KO493_01145</name>
</gene>